<proteinExistence type="inferred from homology"/>
<gene>
    <name evidence="4" type="ORF">CPB83DRAFT_897992</name>
</gene>
<feature type="domain" description="FAD-binding PCMH-type" evidence="3">
    <location>
        <begin position="1"/>
        <end position="134"/>
    </location>
</feature>
<comment type="caution">
    <text evidence="4">The sequence shown here is derived from an EMBL/GenBank/DDBJ whole genome shotgun (WGS) entry which is preliminary data.</text>
</comment>
<dbReference type="Gene3D" id="3.30.465.10">
    <property type="match status" value="2"/>
</dbReference>
<dbReference type="SUPFAM" id="SSF56176">
    <property type="entry name" value="FAD-binding/transporter-associated domain-like"/>
    <property type="match status" value="1"/>
</dbReference>
<dbReference type="InterPro" id="IPR036318">
    <property type="entry name" value="FAD-bd_PCMH-like_sf"/>
</dbReference>
<dbReference type="Proteomes" id="UP000807306">
    <property type="component" value="Unassembled WGS sequence"/>
</dbReference>
<organism evidence="4 5">
    <name type="scientific">Crepidotus variabilis</name>
    <dbReference type="NCBI Taxonomy" id="179855"/>
    <lineage>
        <taxon>Eukaryota</taxon>
        <taxon>Fungi</taxon>
        <taxon>Dikarya</taxon>
        <taxon>Basidiomycota</taxon>
        <taxon>Agaricomycotina</taxon>
        <taxon>Agaricomycetes</taxon>
        <taxon>Agaricomycetidae</taxon>
        <taxon>Agaricales</taxon>
        <taxon>Agaricineae</taxon>
        <taxon>Crepidotaceae</taxon>
        <taxon>Crepidotus</taxon>
    </lineage>
</organism>
<evidence type="ECO:0000256" key="2">
    <source>
        <dbReference type="ARBA" id="ARBA00023002"/>
    </source>
</evidence>
<dbReference type="AlphaFoldDB" id="A0A9P6E8M8"/>
<keyword evidence="2" id="KW-0560">Oxidoreductase</keyword>
<dbReference type="OrthoDB" id="9983560at2759"/>
<dbReference type="PROSITE" id="PS51387">
    <property type="entry name" value="FAD_PCMH"/>
    <property type="match status" value="1"/>
</dbReference>
<evidence type="ECO:0000256" key="1">
    <source>
        <dbReference type="ARBA" id="ARBA00005466"/>
    </source>
</evidence>
<dbReference type="EMBL" id="MU157900">
    <property type="protein sequence ID" value="KAF9524364.1"/>
    <property type="molecule type" value="Genomic_DNA"/>
</dbReference>
<dbReference type="Pfam" id="PF08031">
    <property type="entry name" value="BBE"/>
    <property type="match status" value="1"/>
</dbReference>
<dbReference type="PANTHER" id="PTHR13878">
    <property type="entry name" value="GULONOLACTONE OXIDASE"/>
    <property type="match status" value="1"/>
</dbReference>
<sequence>MVWVHHMKNGTFSETFIPEGAPSNASFSTITIGGGAQWIDAYNLANQHGQLVVGGISEGGTVGAAGGWLAGGGHGVLSPRHGVDNVLEFKVVIADGSLVTANAHENSDLFWALRGGGGATYAIVISVTYKTYPSFGLGLAMFQANFTSPDVAQKLVAATVRSIRNFADAGWGGYLYILQSAVAGIWVAPNTSQSDTEAAFTPYASYLYNVTGGQGGALYNSTSSFYEWFYGSFILTSGQAGSSQVGGNVYIASRLLSREINPDDAAKAILSVPTTVGLNVVGGGAVNRIDPSSTGLNPSWRHALAEAYVTESWDDGSNVTVIQQAADNLKKSTDILEGVATDSGSYLNEGSLFERNFKNAFYGAHYSSLRAIKQKYDPNSLFVVPTGVASDEWDRDLTCRVG</sequence>
<reference evidence="4" key="1">
    <citation type="submission" date="2020-11" db="EMBL/GenBank/DDBJ databases">
        <authorList>
            <consortium name="DOE Joint Genome Institute"/>
            <person name="Ahrendt S."/>
            <person name="Riley R."/>
            <person name="Andreopoulos W."/>
            <person name="Labutti K."/>
            <person name="Pangilinan J."/>
            <person name="Ruiz-Duenas F.J."/>
            <person name="Barrasa J.M."/>
            <person name="Sanchez-Garcia M."/>
            <person name="Camarero S."/>
            <person name="Miyauchi S."/>
            <person name="Serrano A."/>
            <person name="Linde D."/>
            <person name="Babiker R."/>
            <person name="Drula E."/>
            <person name="Ayuso-Fernandez I."/>
            <person name="Pacheco R."/>
            <person name="Padilla G."/>
            <person name="Ferreira P."/>
            <person name="Barriuso J."/>
            <person name="Kellner H."/>
            <person name="Castanera R."/>
            <person name="Alfaro M."/>
            <person name="Ramirez L."/>
            <person name="Pisabarro A.G."/>
            <person name="Kuo A."/>
            <person name="Tritt A."/>
            <person name="Lipzen A."/>
            <person name="He G."/>
            <person name="Yan M."/>
            <person name="Ng V."/>
            <person name="Cullen D."/>
            <person name="Martin F."/>
            <person name="Rosso M.-N."/>
            <person name="Henrissat B."/>
            <person name="Hibbett D."/>
            <person name="Martinez A.T."/>
            <person name="Grigoriev I.V."/>
        </authorList>
    </citation>
    <scope>NUCLEOTIDE SEQUENCE</scope>
    <source>
        <strain evidence="4">CBS 506.95</strain>
    </source>
</reference>
<name>A0A9P6E8M8_9AGAR</name>
<evidence type="ECO:0000313" key="5">
    <source>
        <dbReference type="Proteomes" id="UP000807306"/>
    </source>
</evidence>
<dbReference type="InterPro" id="IPR012951">
    <property type="entry name" value="BBE"/>
</dbReference>
<dbReference type="Pfam" id="PF01565">
    <property type="entry name" value="FAD_binding_4"/>
    <property type="match status" value="1"/>
</dbReference>
<dbReference type="InterPro" id="IPR006094">
    <property type="entry name" value="Oxid_FAD_bind_N"/>
</dbReference>
<dbReference type="PANTHER" id="PTHR13878:SF91">
    <property type="entry name" value="FAD BINDING DOMAIN PROTEIN (AFU_ORTHOLOGUE AFUA_6G12070)-RELATED"/>
    <property type="match status" value="1"/>
</dbReference>
<dbReference type="GO" id="GO:0016491">
    <property type="term" value="F:oxidoreductase activity"/>
    <property type="evidence" value="ECO:0007669"/>
    <property type="project" value="UniProtKB-KW"/>
</dbReference>
<evidence type="ECO:0000313" key="4">
    <source>
        <dbReference type="EMBL" id="KAF9524364.1"/>
    </source>
</evidence>
<protein>
    <recommendedName>
        <fullName evidence="3">FAD-binding PCMH-type domain-containing protein</fullName>
    </recommendedName>
</protein>
<evidence type="ECO:0000259" key="3">
    <source>
        <dbReference type="PROSITE" id="PS51387"/>
    </source>
</evidence>
<comment type="similarity">
    <text evidence="1">Belongs to the oxygen-dependent FAD-linked oxidoreductase family.</text>
</comment>
<dbReference type="InterPro" id="IPR016169">
    <property type="entry name" value="FAD-bd_PCMH_sub2"/>
</dbReference>
<keyword evidence="5" id="KW-1185">Reference proteome</keyword>
<dbReference type="InterPro" id="IPR050432">
    <property type="entry name" value="FAD-linked_Oxidoreductases_BP"/>
</dbReference>
<dbReference type="InterPro" id="IPR016166">
    <property type="entry name" value="FAD-bd_PCMH"/>
</dbReference>
<dbReference type="GO" id="GO:0071949">
    <property type="term" value="F:FAD binding"/>
    <property type="evidence" value="ECO:0007669"/>
    <property type="project" value="InterPro"/>
</dbReference>
<accession>A0A9P6E8M8</accession>